<organism evidence="2 3">
    <name type="scientific">Dryococelus australis</name>
    <dbReference type="NCBI Taxonomy" id="614101"/>
    <lineage>
        <taxon>Eukaryota</taxon>
        <taxon>Metazoa</taxon>
        <taxon>Ecdysozoa</taxon>
        <taxon>Arthropoda</taxon>
        <taxon>Hexapoda</taxon>
        <taxon>Insecta</taxon>
        <taxon>Pterygota</taxon>
        <taxon>Neoptera</taxon>
        <taxon>Polyneoptera</taxon>
        <taxon>Phasmatodea</taxon>
        <taxon>Verophasmatodea</taxon>
        <taxon>Anareolatae</taxon>
        <taxon>Phasmatidae</taxon>
        <taxon>Eurycanthinae</taxon>
        <taxon>Dryococelus</taxon>
    </lineage>
</organism>
<accession>A0ABQ9G6V5</accession>
<name>A0ABQ9G6V5_9NEOP</name>
<protein>
    <submittedName>
        <fullName evidence="2">Uncharacterized protein</fullName>
    </submittedName>
</protein>
<feature type="region of interest" description="Disordered" evidence="1">
    <location>
        <begin position="306"/>
        <end position="326"/>
    </location>
</feature>
<comment type="caution">
    <text evidence="2">The sequence shown here is derived from an EMBL/GenBank/DDBJ whole genome shotgun (WGS) entry which is preliminary data.</text>
</comment>
<evidence type="ECO:0000313" key="2">
    <source>
        <dbReference type="EMBL" id="KAJ8866746.1"/>
    </source>
</evidence>
<evidence type="ECO:0000313" key="3">
    <source>
        <dbReference type="Proteomes" id="UP001159363"/>
    </source>
</evidence>
<sequence length="1168" mass="132525">MVWRGGERDCRDLWNEVISAIPLFAFFSRSSKFVGDRCASHQLLLKHRTSRHVVANGAIFGLGVQSPAGLAAPASRIDPRAGVATLSCMRCSVCSQHELYVHTIARATDFPREKKNQYTNWQHRHGSHVIRVQTINTCQKVIQPIKMVSSSKVRTNIQGQEDIINLAESIYSLIRRGEMKPCKVIERVAEIMKISTATLLSTAAGCARSQPTRPSLDKTHLALLTSQERRARGLLPVATFWESRVCRQRRDLPASQTSSYLLEFPLATTQECSGETGWRLSPPRRITRVGEDSRWRPKTLYILPQPSSRQSLTEAARPSVPERSACGRRRVRCSRPEWTRGCETDEKLNTLSAYTRQKAKLKYRNRIRLERASQKQSSDSHKTPYDRVKRCRERKINIKASERVNVDVFTRNKRPYWKCRAIWQLSVRGARQGAPIRGVHPLGEDWPLECGRAANAIWCTSGMKKLEERVDGNYISFHLDNWRETLACNLIGACTPLSSFANTASGWVTYPPAGRPAIRREYFPTRSSQSDNRVPPPHRHSTNGRSLLAGGGRRSPRKPADQWHRPARFPPVVIRGRPVHFQCVSTGVSLQWFVHGEVGKPAAVVKAVLVRPVRLLAFHQEEPDSISSRFTPDFPKWDGTMPLVSGFSRGSPVSHALAFWRCSMLSNFHPRQLSRPRSTSLTCRGGDIADDVRENSQSGAEKTATQEQESGADSAAPRRNRRPNSPSPLTGTMRSRPPDFPLWGSRERLLEFPIRLATTQECSGNPAALSSCVNTLDDVRRAVAHAHTCPAAYFAHDFNVKNQENLTQCRPILIKKPSRNTEIVYVWKAHLKSKPSDTNKTSYDRVKRCRERKINIKAPERVNVDVFTQNKRPCPQHSHPPPPAHLRNQMVMVACCSRKKNIEWSVCQHFWKAVATVFERLHSNGPDRLRSVRLGNNSRPPTMTCLYRHSSWRRARLQENGNTQPPHTRGHTLIGPSPLAPPVELDNTLWTPRKPSATECKNEMDARPTMHGYVRGRTRKRKRKTWDGFEPFYNTKKRTALQLIKNTQLLQITDIEHGVWYVIRFVTRIRGRVSVDRAKHCATCDPLASDGLFLTEDPQISVHVCAFCKKRRPCEVISYVKFQIARVKGLELNEELTEELGVDQSQHRISSSIEELTEEVVPIAEQVA</sequence>
<reference evidence="2 3" key="1">
    <citation type="submission" date="2023-02" db="EMBL/GenBank/DDBJ databases">
        <title>LHISI_Scaffold_Assembly.</title>
        <authorList>
            <person name="Stuart O.P."/>
            <person name="Cleave R."/>
            <person name="Magrath M.J.L."/>
            <person name="Mikheyev A.S."/>
        </authorList>
    </citation>
    <scope>NUCLEOTIDE SEQUENCE [LARGE SCALE GENOMIC DNA]</scope>
    <source>
        <strain evidence="2">Daus_M_001</strain>
        <tissue evidence="2">Leg muscle</tissue>
    </source>
</reference>
<gene>
    <name evidence="2" type="ORF">PR048_032607</name>
</gene>
<dbReference type="Proteomes" id="UP001159363">
    <property type="component" value="Chromosome 15"/>
</dbReference>
<feature type="region of interest" description="Disordered" evidence="1">
    <location>
        <begin position="522"/>
        <end position="565"/>
    </location>
</feature>
<keyword evidence="3" id="KW-1185">Reference proteome</keyword>
<proteinExistence type="predicted"/>
<dbReference type="EMBL" id="JARBHB010000016">
    <property type="protein sequence ID" value="KAJ8866746.1"/>
    <property type="molecule type" value="Genomic_DNA"/>
</dbReference>
<evidence type="ECO:0000256" key="1">
    <source>
        <dbReference type="SAM" id="MobiDB-lite"/>
    </source>
</evidence>
<feature type="compositionally biased region" description="Polar residues" evidence="1">
    <location>
        <begin position="695"/>
        <end position="711"/>
    </location>
</feature>
<feature type="region of interest" description="Disordered" evidence="1">
    <location>
        <begin position="671"/>
        <end position="740"/>
    </location>
</feature>